<dbReference type="GO" id="GO:0016020">
    <property type="term" value="C:membrane"/>
    <property type="evidence" value="ECO:0007669"/>
    <property type="project" value="UniProtKB-UniRule"/>
</dbReference>
<dbReference type="GO" id="GO:0020002">
    <property type="term" value="C:host cell plasma membrane"/>
    <property type="evidence" value="ECO:0007669"/>
    <property type="project" value="UniProtKB-SubCell"/>
</dbReference>
<feature type="transmembrane region" description="Helical" evidence="5">
    <location>
        <begin position="35"/>
        <end position="54"/>
    </location>
</feature>
<comment type="PTM">
    <text evidence="4">Disulfide bond is required for functionality.</text>
</comment>
<keyword evidence="4 5" id="KW-1133">Transmembrane helix</keyword>
<keyword evidence="4 5" id="KW-0812">Transmembrane</keyword>
<dbReference type="Pfam" id="PF11031">
    <property type="entry name" value="Phage_holin_T"/>
    <property type="match status" value="1"/>
</dbReference>
<evidence type="ECO:0000256" key="2">
    <source>
        <dbReference type="ARBA" id="ARBA00022852"/>
    </source>
</evidence>
<sequence length="221" mass="25742">MSNQPTKTENQTGGRAGVLMDILDRLFKDAVTGEIVFYRAILLTLVFLMGFSWYSKEEIFALYKETRFENYQEILQAERDRKFEMAAQEQLQIAHVSSRADFSVVFSFRPRNMNYFVDMMATEGKTPTDLIGREKGGYPINKTSNEYMVHMSGRHFSNYKEFAYLPAGHEDFEYMYSCPITNLDNIYAGSVSMFWKKKPVINENKLFVICNQAERLLSRAR</sequence>
<dbReference type="Proteomes" id="UP000222894">
    <property type="component" value="Genome"/>
</dbReference>
<evidence type="ECO:0000313" key="7">
    <source>
        <dbReference type="Proteomes" id="UP000222894"/>
    </source>
</evidence>
<evidence type="ECO:0000256" key="5">
    <source>
        <dbReference type="SAM" id="Phobius"/>
    </source>
</evidence>
<keyword evidence="2 4" id="KW-0204">Cytolysis</keyword>
<evidence type="ECO:0000313" key="6">
    <source>
        <dbReference type="EMBL" id="APU00696.1"/>
    </source>
</evidence>
<comment type="domain">
    <text evidence="4">The C-terminus serves, in association with the antiholin, as a DNA sensor for lysis inhibition under superinfection conditions.</text>
</comment>
<evidence type="ECO:0000256" key="4">
    <source>
        <dbReference type="HAMAP-Rule" id="MF_04104"/>
    </source>
</evidence>
<keyword evidence="4" id="KW-0735">Signal-anchor</keyword>
<evidence type="ECO:0000256" key="1">
    <source>
        <dbReference type="ARBA" id="ARBA00022612"/>
    </source>
</evidence>
<protein>
    <recommendedName>
        <fullName evidence="4">Holin</fullName>
    </recommendedName>
</protein>
<keyword evidence="4" id="KW-1032">Host cell membrane</keyword>
<dbReference type="GO" id="GO:0044659">
    <property type="term" value="P:viral release from host cell by cytolysis"/>
    <property type="evidence" value="ECO:0007669"/>
    <property type="project" value="InterPro"/>
</dbReference>
<organism evidence="6 7">
    <name type="scientific">Aeromonas phage 44RR2.8t.2</name>
    <dbReference type="NCBI Taxonomy" id="1932900"/>
    <lineage>
        <taxon>Viruses</taxon>
        <taxon>Duplodnaviria</taxon>
        <taxon>Heunggongvirae</taxon>
        <taxon>Uroviricota</taxon>
        <taxon>Caudoviricetes</taxon>
        <taxon>Pantevenvirales</taxon>
        <taxon>Straboviridae</taxon>
        <taxon>Biquartavirus</taxon>
        <taxon>Biquartavirus 44RR2</taxon>
    </lineage>
</organism>
<keyword evidence="3 4" id="KW-0578">Host cell lysis by virus</keyword>
<accession>A0A219Y9N9</accession>
<keyword evidence="1 4" id="KW-1188">Viral release from host cell</keyword>
<keyword evidence="4" id="KW-1043">Host membrane</keyword>
<proteinExistence type="inferred from homology"/>
<comment type="similarity">
    <text evidence="4">Belongs to the T4likevirus holin family.</text>
</comment>
<keyword evidence="4" id="KW-1030">Host cell inner membrane</keyword>
<dbReference type="HAMAP" id="MF_04104">
    <property type="entry name" value="HOLIN_T4"/>
    <property type="match status" value="1"/>
</dbReference>
<evidence type="ECO:0000256" key="3">
    <source>
        <dbReference type="ARBA" id="ARBA00023142"/>
    </source>
</evidence>
<reference evidence="6 7" key="1">
    <citation type="journal article" date="2017" name="Sci. Rep.">
        <title>Characterization and diversity of phages infecting Aeromonas salmonicida subsp. salmonicida.</title>
        <authorList>
            <person name="Vincent A.T."/>
            <person name="Paquet V.E."/>
            <person name="Bernatchez A."/>
            <person name="Tremblay D.M."/>
            <person name="Moineau S."/>
            <person name="Charette S.J."/>
        </authorList>
    </citation>
    <scope>NUCLEOTIDE SEQUENCE [LARGE SCALE GENOMIC DNA]</scope>
</reference>
<comment type="function">
    <text evidence="4">Accumulates harmlessly in the cytoplasmic membrane until it reaches a critical concentration that triggers the formation of micron-scale pores (holes) causing host cell membrane disruption and endolysin escape into the periplasmic space. Determines the precise timing of host cell lysis. Regulated by specific antiholins that somehow sense superinfections and then delay lysis. Participates with the endolysin and spanin proteins in the sequential events which lead to the programmed host cell lysis releasing the mature viral particles from the host cell.</text>
</comment>
<feature type="topological domain" description="Periplasmic" evidence="4">
    <location>
        <begin position="55"/>
        <end position="221"/>
    </location>
</feature>
<feature type="disulfide bond" evidence="4">
    <location>
        <begin position="178"/>
        <end position="210"/>
    </location>
</feature>
<keyword evidence="4 5" id="KW-0472">Membrane</keyword>
<feature type="topological domain" description="Cytoplasmic" evidence="4">
    <location>
        <begin position="1"/>
        <end position="39"/>
    </location>
</feature>
<dbReference type="InterPro" id="IPR020982">
    <property type="entry name" value="Phage_T4_GpT_holin"/>
</dbReference>
<keyword evidence="4" id="KW-1015">Disulfide bond</keyword>
<dbReference type="EMBL" id="KY290948">
    <property type="protein sequence ID" value="APU00696.1"/>
    <property type="molecule type" value="Genomic_DNA"/>
</dbReference>
<name>A0A219Y9N9_9CAUD</name>
<comment type="subcellular location">
    <subcellularLocation>
        <location evidence="4">Host cell inner membrane</location>
        <topology evidence="4">Single-pass type II membrane protein</topology>
        <orientation evidence="4">Periplasmic side</orientation>
    </subcellularLocation>
    <text evidence="4">Classified as a class III holin.</text>
</comment>
<comment type="subunit">
    <text evidence="4">Homomultimer. Heterotetramer composed of 2 holin and 2 antiholin. The holin-antiholin complex binds dsDNA. Interacts (via C-terminus) with antiholin (via C-terminus); this interaction blocks the holin homomultimerization and delays host cell lysis. Interacts (via N-terminus) with the lysis inhibition accessory protein rIII; this interaction stabilizes the holin-antiholin complex thereby resulting in a robust block of the hole formation.</text>
</comment>
<dbReference type="GO" id="GO:0140911">
    <property type="term" value="F:pore-forming activity"/>
    <property type="evidence" value="ECO:0007669"/>
    <property type="project" value="UniProtKB-UniRule"/>
</dbReference>